<comment type="caution">
    <text evidence="2">The sequence shown here is derived from an EMBL/GenBank/DDBJ whole genome shotgun (WGS) entry which is preliminary data.</text>
</comment>
<accession>A0A9X0DLE4</accession>
<dbReference type="OrthoDB" id="10305426at2759"/>
<sequence length="263" mass="29650">MSAEYQRDIHTYERGNRCNFHVVSVGEDGLEYRTNCGVGISDQEIYCQRHAQGIYQTSNVDQHASQGYAISQTHTPQQQYNTSQAQFQQSSQDAQPQQSYGAPNTGETYTPGHGLLSGQSVPSYNRRTRRVYTCARCGLANVPTVLCSDNKCLSICQDLNEDFCLSLGDFHTQPHQYAPTGQCLARRDGPGAFCQEHSTNPVFNPLYTETYYPGRDRGWLFGEVPQGILANFYGSPEFLHRLNTIITREQWLQGERNLFPNQG</sequence>
<evidence type="ECO:0000256" key="1">
    <source>
        <dbReference type="SAM" id="MobiDB-lite"/>
    </source>
</evidence>
<protein>
    <submittedName>
        <fullName evidence="2">Uncharacterized protein</fullName>
    </submittedName>
</protein>
<organism evidence="2 3">
    <name type="scientific">Sclerotinia nivalis</name>
    <dbReference type="NCBI Taxonomy" id="352851"/>
    <lineage>
        <taxon>Eukaryota</taxon>
        <taxon>Fungi</taxon>
        <taxon>Dikarya</taxon>
        <taxon>Ascomycota</taxon>
        <taxon>Pezizomycotina</taxon>
        <taxon>Leotiomycetes</taxon>
        <taxon>Helotiales</taxon>
        <taxon>Sclerotiniaceae</taxon>
        <taxon>Sclerotinia</taxon>
    </lineage>
</organism>
<evidence type="ECO:0000313" key="3">
    <source>
        <dbReference type="Proteomes" id="UP001152300"/>
    </source>
</evidence>
<gene>
    <name evidence="2" type="ORF">OCU04_004998</name>
</gene>
<dbReference type="AlphaFoldDB" id="A0A9X0DLE4"/>
<feature type="compositionally biased region" description="Low complexity" evidence="1">
    <location>
        <begin position="83"/>
        <end position="99"/>
    </location>
</feature>
<evidence type="ECO:0000313" key="2">
    <source>
        <dbReference type="EMBL" id="KAJ8065897.1"/>
    </source>
</evidence>
<dbReference type="EMBL" id="JAPEIS010000005">
    <property type="protein sequence ID" value="KAJ8065897.1"/>
    <property type="molecule type" value="Genomic_DNA"/>
</dbReference>
<feature type="region of interest" description="Disordered" evidence="1">
    <location>
        <begin position="74"/>
        <end position="121"/>
    </location>
</feature>
<reference evidence="2" key="1">
    <citation type="submission" date="2022-11" db="EMBL/GenBank/DDBJ databases">
        <title>Genome Resource of Sclerotinia nivalis Strain SnTB1, a Plant Pathogen Isolated from American Ginseng.</title>
        <authorList>
            <person name="Fan S."/>
        </authorList>
    </citation>
    <scope>NUCLEOTIDE SEQUENCE</scope>
    <source>
        <strain evidence="2">SnTB1</strain>
    </source>
</reference>
<keyword evidence="3" id="KW-1185">Reference proteome</keyword>
<proteinExistence type="predicted"/>
<name>A0A9X0DLE4_9HELO</name>
<dbReference type="Proteomes" id="UP001152300">
    <property type="component" value="Unassembled WGS sequence"/>
</dbReference>